<evidence type="ECO:0000256" key="5">
    <source>
        <dbReference type="ARBA" id="ARBA00023163"/>
    </source>
</evidence>
<dbReference type="AlphaFoldDB" id="A0A841J4E1"/>
<evidence type="ECO:0000256" key="3">
    <source>
        <dbReference type="ARBA" id="ARBA00023015"/>
    </source>
</evidence>
<evidence type="ECO:0000256" key="2">
    <source>
        <dbReference type="ARBA" id="ARBA00022490"/>
    </source>
</evidence>
<dbReference type="InterPro" id="IPR047057">
    <property type="entry name" value="MerR_fam"/>
</dbReference>
<proteinExistence type="predicted"/>
<dbReference type="Pfam" id="PF00376">
    <property type="entry name" value="MerR"/>
    <property type="match status" value="1"/>
</dbReference>
<organism evidence="7 8">
    <name type="scientific">Sphingobium subterraneum</name>
    <dbReference type="NCBI Taxonomy" id="627688"/>
    <lineage>
        <taxon>Bacteria</taxon>
        <taxon>Pseudomonadati</taxon>
        <taxon>Pseudomonadota</taxon>
        <taxon>Alphaproteobacteria</taxon>
        <taxon>Sphingomonadales</taxon>
        <taxon>Sphingomonadaceae</taxon>
        <taxon>Sphingobium</taxon>
    </lineage>
</organism>
<reference evidence="7 8" key="1">
    <citation type="submission" date="2020-08" db="EMBL/GenBank/DDBJ databases">
        <title>Genomic Encyclopedia of Type Strains, Phase IV (KMG-IV): sequencing the most valuable type-strain genomes for metagenomic binning, comparative biology and taxonomic classification.</title>
        <authorList>
            <person name="Goeker M."/>
        </authorList>
    </citation>
    <scope>NUCLEOTIDE SEQUENCE [LARGE SCALE GENOMIC DNA]</scope>
    <source>
        <strain evidence="7 8">DSM 102255</strain>
    </source>
</reference>
<dbReference type="GO" id="GO:0003700">
    <property type="term" value="F:DNA-binding transcription factor activity"/>
    <property type="evidence" value="ECO:0007669"/>
    <property type="project" value="InterPro"/>
</dbReference>
<dbReference type="GO" id="GO:0003677">
    <property type="term" value="F:DNA binding"/>
    <property type="evidence" value="ECO:0007669"/>
    <property type="project" value="UniProtKB-KW"/>
</dbReference>
<dbReference type="SUPFAM" id="SSF46955">
    <property type="entry name" value="Putative DNA-binding domain"/>
    <property type="match status" value="1"/>
</dbReference>
<dbReference type="GO" id="GO:0005737">
    <property type="term" value="C:cytoplasm"/>
    <property type="evidence" value="ECO:0007669"/>
    <property type="project" value="UniProtKB-SubCell"/>
</dbReference>
<keyword evidence="5" id="KW-0804">Transcription</keyword>
<dbReference type="Gene3D" id="1.10.1660.10">
    <property type="match status" value="1"/>
</dbReference>
<dbReference type="PANTHER" id="PTHR30204:SF94">
    <property type="entry name" value="HEAVY METAL-DEPENDENT TRANSCRIPTIONAL REGULATOR HI_0293-RELATED"/>
    <property type="match status" value="1"/>
</dbReference>
<dbReference type="GO" id="GO:0045893">
    <property type="term" value="P:positive regulation of DNA-templated transcription"/>
    <property type="evidence" value="ECO:0007669"/>
    <property type="project" value="InterPro"/>
</dbReference>
<dbReference type="PROSITE" id="PS00552">
    <property type="entry name" value="HTH_MERR_1"/>
    <property type="match status" value="1"/>
</dbReference>
<evidence type="ECO:0000256" key="1">
    <source>
        <dbReference type="ARBA" id="ARBA00004496"/>
    </source>
</evidence>
<dbReference type="InterPro" id="IPR015358">
    <property type="entry name" value="Tscrpt_reg_MerR_DNA-bd"/>
</dbReference>
<evidence type="ECO:0000259" key="6">
    <source>
        <dbReference type="PROSITE" id="PS50937"/>
    </source>
</evidence>
<keyword evidence="4" id="KW-0238">DNA-binding</keyword>
<dbReference type="Pfam" id="PF09278">
    <property type="entry name" value="MerR-DNA-bind"/>
    <property type="match status" value="1"/>
</dbReference>
<dbReference type="InterPro" id="IPR000551">
    <property type="entry name" value="MerR-type_HTH_dom"/>
</dbReference>
<comment type="caution">
    <text evidence="7">The sequence shown here is derived from an EMBL/GenBank/DDBJ whole genome shotgun (WGS) entry which is preliminary data.</text>
</comment>
<dbReference type="PRINTS" id="PR00040">
    <property type="entry name" value="HTHMERR"/>
</dbReference>
<accession>A0A841J4E1</accession>
<dbReference type="PROSITE" id="PS50937">
    <property type="entry name" value="HTH_MERR_2"/>
    <property type="match status" value="1"/>
</dbReference>
<name>A0A841J4E1_9SPHN</name>
<keyword evidence="3" id="KW-0805">Transcription regulation</keyword>
<dbReference type="Proteomes" id="UP000552700">
    <property type="component" value="Unassembled WGS sequence"/>
</dbReference>
<dbReference type="GO" id="GO:0005507">
    <property type="term" value="F:copper ion binding"/>
    <property type="evidence" value="ECO:0007669"/>
    <property type="project" value="InterPro"/>
</dbReference>
<dbReference type="NCBIfam" id="TIGR02044">
    <property type="entry name" value="CueR"/>
    <property type="match status" value="1"/>
</dbReference>
<dbReference type="RefSeq" id="WP_184081796.1">
    <property type="nucleotide sequence ID" value="NZ_JACIJP010000009.1"/>
</dbReference>
<evidence type="ECO:0000313" key="7">
    <source>
        <dbReference type="EMBL" id="MBB6125580.1"/>
    </source>
</evidence>
<dbReference type="InterPro" id="IPR009061">
    <property type="entry name" value="DNA-bd_dom_put_sf"/>
</dbReference>
<dbReference type="SMART" id="SM00422">
    <property type="entry name" value="HTH_MERR"/>
    <property type="match status" value="1"/>
</dbReference>
<sequence>MNIGQVAEGSGVSQRMIRHYEKIGLIPAPPRRNGTFRDYSPDDVHRLRFIANARDLGFPIEEIRELLSLWGDRNRSSADVKALALARAALLHGKALQLEQMRATLLDLAEQCSGDSRPECPIINGIAQDEARRKAV</sequence>
<protein>
    <submittedName>
        <fullName evidence="7">Cu(I)-responsive transcriptional regulator</fullName>
    </submittedName>
</protein>
<keyword evidence="2" id="KW-0963">Cytoplasm</keyword>
<keyword evidence="8" id="KW-1185">Reference proteome</keyword>
<comment type="subcellular location">
    <subcellularLocation>
        <location evidence="1">Cytoplasm</location>
    </subcellularLocation>
</comment>
<evidence type="ECO:0000313" key="8">
    <source>
        <dbReference type="Proteomes" id="UP000552700"/>
    </source>
</evidence>
<evidence type="ECO:0000256" key="4">
    <source>
        <dbReference type="ARBA" id="ARBA00023125"/>
    </source>
</evidence>
<dbReference type="EMBL" id="JACIJP010000009">
    <property type="protein sequence ID" value="MBB6125580.1"/>
    <property type="molecule type" value="Genomic_DNA"/>
</dbReference>
<dbReference type="PANTHER" id="PTHR30204">
    <property type="entry name" value="REDOX-CYCLING DRUG-SENSING TRANSCRIPTIONAL ACTIVATOR SOXR"/>
    <property type="match status" value="1"/>
</dbReference>
<dbReference type="InterPro" id="IPR011789">
    <property type="entry name" value="CueR"/>
</dbReference>
<gene>
    <name evidence="7" type="ORF">FHS92_003344</name>
</gene>
<feature type="domain" description="HTH merR-type" evidence="6">
    <location>
        <begin position="1"/>
        <end position="69"/>
    </location>
</feature>